<evidence type="ECO:0000313" key="2">
    <source>
        <dbReference type="EMBL" id="EQD32472.1"/>
    </source>
</evidence>
<evidence type="ECO:0000259" key="1">
    <source>
        <dbReference type="Pfam" id="PF01055"/>
    </source>
</evidence>
<comment type="caution">
    <text evidence="2">The sequence shown here is derived from an EMBL/GenBank/DDBJ whole genome shotgun (WGS) entry which is preliminary data.</text>
</comment>
<dbReference type="PANTHER" id="PTHR43863:SF2">
    <property type="entry name" value="MALTASE-GLUCOAMYLASE"/>
    <property type="match status" value="1"/>
</dbReference>
<feature type="non-terminal residue" evidence="2">
    <location>
        <position position="1"/>
    </location>
</feature>
<dbReference type="EMBL" id="AUZX01014378">
    <property type="protein sequence ID" value="EQD32472.1"/>
    <property type="molecule type" value="Genomic_DNA"/>
</dbReference>
<dbReference type="Pfam" id="PF01055">
    <property type="entry name" value="Glyco_hydro_31_2nd"/>
    <property type="match status" value="1"/>
</dbReference>
<dbReference type="GO" id="GO:0016740">
    <property type="term" value="F:transferase activity"/>
    <property type="evidence" value="ECO:0007669"/>
    <property type="project" value="UniProtKB-KW"/>
</dbReference>
<dbReference type="InterPro" id="IPR000322">
    <property type="entry name" value="Glyco_hydro_31_TIM"/>
</dbReference>
<accession>T0YKM2</accession>
<organism evidence="2">
    <name type="scientific">mine drainage metagenome</name>
    <dbReference type="NCBI Taxonomy" id="410659"/>
    <lineage>
        <taxon>unclassified sequences</taxon>
        <taxon>metagenomes</taxon>
        <taxon>ecological metagenomes</taxon>
    </lineage>
</organism>
<proteinExistence type="predicted"/>
<reference evidence="2" key="2">
    <citation type="journal article" date="2014" name="ISME J.">
        <title>Microbial stratification in low pH oxic and suboxic macroscopic growths along an acid mine drainage.</title>
        <authorList>
            <person name="Mendez-Garcia C."/>
            <person name="Mesa V."/>
            <person name="Sprenger R.R."/>
            <person name="Richter M."/>
            <person name="Diez M.S."/>
            <person name="Solano J."/>
            <person name="Bargiela R."/>
            <person name="Golyshina O.V."/>
            <person name="Manteca A."/>
            <person name="Ramos J.L."/>
            <person name="Gallego J.R."/>
            <person name="Llorente I."/>
            <person name="Martins Dos Santos V.A."/>
            <person name="Jensen O.N."/>
            <person name="Pelaez A.I."/>
            <person name="Sanchez J."/>
            <person name="Ferrer M."/>
        </authorList>
    </citation>
    <scope>NUCLEOTIDE SEQUENCE</scope>
</reference>
<dbReference type="Gene3D" id="3.20.20.80">
    <property type="entry name" value="Glycosidases"/>
    <property type="match status" value="1"/>
</dbReference>
<name>T0YKM2_9ZZZZ</name>
<dbReference type="InterPro" id="IPR051816">
    <property type="entry name" value="Glycosyl_Hydrolase_31"/>
</dbReference>
<feature type="non-terminal residue" evidence="2">
    <location>
        <position position="150"/>
    </location>
</feature>
<dbReference type="GO" id="GO:0004553">
    <property type="term" value="F:hydrolase activity, hydrolyzing O-glycosyl compounds"/>
    <property type="evidence" value="ECO:0007669"/>
    <property type="project" value="InterPro"/>
</dbReference>
<gene>
    <name evidence="2" type="ORF">B1A_19489</name>
</gene>
<protein>
    <submittedName>
        <fullName evidence="2">6-a-glucosyltransferase</fullName>
    </submittedName>
</protein>
<reference evidence="2" key="1">
    <citation type="submission" date="2013-08" db="EMBL/GenBank/DDBJ databases">
        <authorList>
            <person name="Mendez C."/>
            <person name="Richter M."/>
            <person name="Ferrer M."/>
            <person name="Sanchez J."/>
        </authorList>
    </citation>
    <scope>NUCLEOTIDE SEQUENCE</scope>
</reference>
<sequence length="150" mass="17473">ARNIPIDNFTLDFQWHDWGASRYGEFRWSPVRFSEALYPKDNPDALINWTRRLECKITGIMKPRIVVTNIQEAHAPLTTQAAAARKLGAWFPGEKPSPEGELNNSWEHLTSINLDFYKPICRQWFWHATWTHQCMQQGIAGFWNDEADSP</sequence>
<feature type="domain" description="Glycoside hydrolase family 31 TIM barrel" evidence="1">
    <location>
        <begin position="2"/>
        <end position="146"/>
    </location>
</feature>
<dbReference type="PANTHER" id="PTHR43863">
    <property type="entry name" value="HYDROLASE, PUTATIVE (AFU_ORTHOLOGUE AFUA_1G03140)-RELATED"/>
    <property type="match status" value="1"/>
</dbReference>
<dbReference type="GO" id="GO:0005975">
    <property type="term" value="P:carbohydrate metabolic process"/>
    <property type="evidence" value="ECO:0007669"/>
    <property type="project" value="InterPro"/>
</dbReference>
<keyword evidence="2" id="KW-0808">Transferase</keyword>
<dbReference type="AlphaFoldDB" id="T0YKM2"/>